<name>A0A0D0DIA3_9AGAM</name>
<keyword evidence="2" id="KW-1185">Reference proteome</keyword>
<protein>
    <submittedName>
        <fullName evidence="1">Uncharacterized protein</fullName>
    </submittedName>
</protein>
<dbReference type="Proteomes" id="UP000054538">
    <property type="component" value="Unassembled WGS sequence"/>
</dbReference>
<dbReference type="EMBL" id="KN825481">
    <property type="protein sequence ID" value="KIK90708.1"/>
    <property type="molecule type" value="Genomic_DNA"/>
</dbReference>
<reference evidence="1 2" key="1">
    <citation type="submission" date="2014-04" db="EMBL/GenBank/DDBJ databases">
        <authorList>
            <consortium name="DOE Joint Genome Institute"/>
            <person name="Kuo A."/>
            <person name="Kohler A."/>
            <person name="Jargeat P."/>
            <person name="Nagy L.G."/>
            <person name="Floudas D."/>
            <person name="Copeland A."/>
            <person name="Barry K.W."/>
            <person name="Cichocki N."/>
            <person name="Veneault-Fourrey C."/>
            <person name="LaButti K."/>
            <person name="Lindquist E.A."/>
            <person name="Lipzen A."/>
            <person name="Lundell T."/>
            <person name="Morin E."/>
            <person name="Murat C."/>
            <person name="Sun H."/>
            <person name="Tunlid A."/>
            <person name="Henrissat B."/>
            <person name="Grigoriev I.V."/>
            <person name="Hibbett D.S."/>
            <person name="Martin F."/>
            <person name="Nordberg H.P."/>
            <person name="Cantor M.N."/>
            <person name="Hua S.X."/>
        </authorList>
    </citation>
    <scope>NUCLEOTIDE SEQUENCE [LARGE SCALE GENOMIC DNA]</scope>
    <source>
        <strain evidence="1 2">Ve08.2h10</strain>
    </source>
</reference>
<gene>
    <name evidence="1" type="ORF">PAXRUDRAFT_800610</name>
</gene>
<accession>A0A0D0DIA3</accession>
<proteinExistence type="predicted"/>
<dbReference type="InParanoid" id="A0A0D0DIA3"/>
<evidence type="ECO:0000313" key="2">
    <source>
        <dbReference type="Proteomes" id="UP000054538"/>
    </source>
</evidence>
<sequence length="105" mass="11995">MSRPLSTHLMTSFQLLSRRKVVSAKLGLATHSYRCGEIIVHAFNRKHQSDSCGRIFLGHSFKFACRVYHIPPMCQTLCQFSPYDRSLTVAQRRIDTAPRSSRPEA</sequence>
<organism evidence="1 2">
    <name type="scientific">Paxillus rubicundulus Ve08.2h10</name>
    <dbReference type="NCBI Taxonomy" id="930991"/>
    <lineage>
        <taxon>Eukaryota</taxon>
        <taxon>Fungi</taxon>
        <taxon>Dikarya</taxon>
        <taxon>Basidiomycota</taxon>
        <taxon>Agaricomycotina</taxon>
        <taxon>Agaricomycetes</taxon>
        <taxon>Agaricomycetidae</taxon>
        <taxon>Boletales</taxon>
        <taxon>Paxilineae</taxon>
        <taxon>Paxillaceae</taxon>
        <taxon>Paxillus</taxon>
    </lineage>
</organism>
<dbReference type="HOGENOM" id="CLU_2237460_0_0_1"/>
<reference evidence="2" key="2">
    <citation type="submission" date="2015-01" db="EMBL/GenBank/DDBJ databases">
        <title>Evolutionary Origins and Diversification of the Mycorrhizal Mutualists.</title>
        <authorList>
            <consortium name="DOE Joint Genome Institute"/>
            <consortium name="Mycorrhizal Genomics Consortium"/>
            <person name="Kohler A."/>
            <person name="Kuo A."/>
            <person name="Nagy L.G."/>
            <person name="Floudas D."/>
            <person name="Copeland A."/>
            <person name="Barry K.W."/>
            <person name="Cichocki N."/>
            <person name="Veneault-Fourrey C."/>
            <person name="LaButti K."/>
            <person name="Lindquist E.A."/>
            <person name="Lipzen A."/>
            <person name="Lundell T."/>
            <person name="Morin E."/>
            <person name="Murat C."/>
            <person name="Riley R."/>
            <person name="Ohm R."/>
            <person name="Sun H."/>
            <person name="Tunlid A."/>
            <person name="Henrissat B."/>
            <person name="Grigoriev I.V."/>
            <person name="Hibbett D.S."/>
            <person name="Martin F."/>
        </authorList>
    </citation>
    <scope>NUCLEOTIDE SEQUENCE [LARGE SCALE GENOMIC DNA]</scope>
    <source>
        <strain evidence="2">Ve08.2h10</strain>
    </source>
</reference>
<dbReference type="AlphaFoldDB" id="A0A0D0DIA3"/>
<evidence type="ECO:0000313" key="1">
    <source>
        <dbReference type="EMBL" id="KIK90708.1"/>
    </source>
</evidence>